<organism evidence="4 5">
    <name type="scientific">Dasania phycosphaerae</name>
    <dbReference type="NCBI Taxonomy" id="2950436"/>
    <lineage>
        <taxon>Bacteria</taxon>
        <taxon>Pseudomonadati</taxon>
        <taxon>Pseudomonadota</taxon>
        <taxon>Gammaproteobacteria</taxon>
        <taxon>Cellvibrionales</taxon>
        <taxon>Spongiibacteraceae</taxon>
        <taxon>Dasania</taxon>
    </lineage>
</organism>
<accession>A0A9J6RL82</accession>
<gene>
    <name evidence="4" type="primary">mshL</name>
    <name evidence="4" type="ORF">O0V09_09715</name>
</gene>
<dbReference type="Gene3D" id="3.30.1370.130">
    <property type="match status" value="1"/>
</dbReference>
<protein>
    <submittedName>
        <fullName evidence="4">Pilus (MSHA type) biogenesis protein MshL</fullName>
    </submittedName>
</protein>
<feature type="region of interest" description="Disordered" evidence="1">
    <location>
        <begin position="150"/>
        <end position="188"/>
    </location>
</feature>
<dbReference type="RefSeq" id="WP_258331626.1">
    <property type="nucleotide sequence ID" value="NZ_JAPTGG010000007.1"/>
</dbReference>
<dbReference type="AlphaFoldDB" id="A0A9J6RL82"/>
<dbReference type="InterPro" id="IPR001775">
    <property type="entry name" value="GspD/PilQ"/>
</dbReference>
<dbReference type="PANTHER" id="PTHR30332">
    <property type="entry name" value="PROBABLE GENERAL SECRETION PATHWAY PROTEIN D"/>
    <property type="match status" value="1"/>
</dbReference>
<dbReference type="InterPro" id="IPR050810">
    <property type="entry name" value="Bact_Secretion_Sys_Channel"/>
</dbReference>
<feature type="compositionally biased region" description="Low complexity" evidence="1">
    <location>
        <begin position="158"/>
        <end position="173"/>
    </location>
</feature>
<dbReference type="GO" id="GO:0009306">
    <property type="term" value="P:protein secretion"/>
    <property type="evidence" value="ECO:0007669"/>
    <property type="project" value="InterPro"/>
</dbReference>
<name>A0A9J6RL82_9GAMM</name>
<dbReference type="InterPro" id="IPR004845">
    <property type="entry name" value="T2SS_GspD_CS"/>
</dbReference>
<evidence type="ECO:0000259" key="3">
    <source>
        <dbReference type="Pfam" id="PF07655"/>
    </source>
</evidence>
<dbReference type="GO" id="GO:0009297">
    <property type="term" value="P:pilus assembly"/>
    <property type="evidence" value="ECO:0007669"/>
    <property type="project" value="InterPro"/>
</dbReference>
<sequence>METRDTATVDGAKQILHDAAQQKAAAGEPPAAISDALLPSISTQLAAIGGEEERFEVYVDGVDARSFFMGLVKDTDYNMVVHPDVSGSISLELRNVTVAEVMDVVREVYGYPYKKRGNLYQVLPGGLQSEVFKIDYLSLKRRGISETKVSAGQVTNAGSSNSGGSNNSNSSSKKNNRGGGGRNGGTTAVGTLIETTTESDFWGELKQTLSMLIGVGEGRNVVVTPQAGVVVVKADAGELEVVREYLRSTELIMRRQVVLEAKILEVQLSDGYQSGINWTALADPGSNNSLAFGLSGSSPATAAGGVFSLAYDTGDFFGVIQLLETQGNVQVLSSPRISTVNNQQAVIKVGQDEFFVTQVSNTTTTSSGGTTSSPEVELTPFFSGIALDVTPQISGEDEIILHIHPSISEVTDQVKTVSLGNSVVELPLALSTIRETDSIVYARSGDVVVLGGLMQDTTVEDNSGMPGLSDVPLLGHLFTQERNKTVKSELVILLKPVIVGADGMSESLNESARRFDQFREAMEPMYFGRQ</sequence>
<dbReference type="GO" id="GO:0015627">
    <property type="term" value="C:type II protein secretion system complex"/>
    <property type="evidence" value="ECO:0007669"/>
    <property type="project" value="TreeGrafter"/>
</dbReference>
<dbReference type="GO" id="GO:0019867">
    <property type="term" value="C:outer membrane"/>
    <property type="evidence" value="ECO:0007669"/>
    <property type="project" value="InterPro"/>
</dbReference>
<proteinExistence type="predicted"/>
<reference evidence="4 5" key="1">
    <citation type="submission" date="2022-12" db="EMBL/GenBank/DDBJ databases">
        <title>Dasania phycosphaerae sp. nov., isolated from particulate material of the south coast of Korea.</title>
        <authorList>
            <person name="Jiang Y."/>
        </authorList>
    </citation>
    <scope>NUCLEOTIDE SEQUENCE [LARGE SCALE GENOMIC DNA]</scope>
    <source>
        <strain evidence="4 5">GY-19</strain>
    </source>
</reference>
<feature type="domain" description="Secretin N-terminal" evidence="3">
    <location>
        <begin position="130"/>
        <end position="227"/>
    </location>
</feature>
<dbReference type="InterPro" id="IPR004846">
    <property type="entry name" value="T2SS/T3SS_dom"/>
</dbReference>
<dbReference type="Pfam" id="PF00263">
    <property type="entry name" value="Secretin"/>
    <property type="match status" value="1"/>
</dbReference>
<dbReference type="PROSITE" id="PS00875">
    <property type="entry name" value="T2SP_D"/>
    <property type="match status" value="1"/>
</dbReference>
<evidence type="ECO:0000313" key="5">
    <source>
        <dbReference type="Proteomes" id="UP001069090"/>
    </source>
</evidence>
<comment type="caution">
    <text evidence="4">The sequence shown here is derived from an EMBL/GenBank/DDBJ whole genome shotgun (WGS) entry which is preliminary data.</text>
</comment>
<evidence type="ECO:0000256" key="1">
    <source>
        <dbReference type="SAM" id="MobiDB-lite"/>
    </source>
</evidence>
<dbReference type="Proteomes" id="UP001069090">
    <property type="component" value="Unassembled WGS sequence"/>
</dbReference>
<dbReference type="InterPro" id="IPR013358">
    <property type="entry name" value="Pilus_biogenesis_MshL"/>
</dbReference>
<evidence type="ECO:0000313" key="4">
    <source>
        <dbReference type="EMBL" id="MCZ0865478.1"/>
    </source>
</evidence>
<dbReference type="NCBIfam" id="TIGR02519">
    <property type="entry name" value="pilus_MshL"/>
    <property type="match status" value="1"/>
</dbReference>
<dbReference type="Pfam" id="PF07655">
    <property type="entry name" value="Secretin_N_2"/>
    <property type="match status" value="1"/>
</dbReference>
<keyword evidence="5" id="KW-1185">Reference proteome</keyword>
<dbReference type="PRINTS" id="PR00811">
    <property type="entry name" value="BCTERIALGSPD"/>
</dbReference>
<dbReference type="EMBL" id="JAPTGG010000007">
    <property type="protein sequence ID" value="MCZ0865478.1"/>
    <property type="molecule type" value="Genomic_DNA"/>
</dbReference>
<feature type="domain" description="Type II/III secretion system secretin-like" evidence="2">
    <location>
        <begin position="323"/>
        <end position="499"/>
    </location>
</feature>
<dbReference type="InterPro" id="IPR011514">
    <property type="entry name" value="Secretin_N_2"/>
</dbReference>
<dbReference type="PANTHER" id="PTHR30332:SF17">
    <property type="entry name" value="TYPE IV PILIATION SYSTEM PROTEIN DR_0774-RELATED"/>
    <property type="match status" value="1"/>
</dbReference>
<evidence type="ECO:0000259" key="2">
    <source>
        <dbReference type="Pfam" id="PF00263"/>
    </source>
</evidence>